<evidence type="ECO:0000256" key="2">
    <source>
        <dbReference type="ARBA" id="ARBA00022475"/>
    </source>
</evidence>
<comment type="caution">
    <text evidence="8">The sequence shown here is derived from an EMBL/GenBank/DDBJ whole genome shotgun (WGS) entry which is preliminary data.</text>
</comment>
<dbReference type="EMBL" id="JBBMFJ010000017">
    <property type="protein sequence ID" value="MEQ2563339.1"/>
    <property type="molecule type" value="Genomic_DNA"/>
</dbReference>
<protein>
    <submittedName>
        <fullName evidence="8">ABC transporter ATP-binding protein</fullName>
    </submittedName>
</protein>
<dbReference type="InterPro" id="IPR027417">
    <property type="entry name" value="P-loop_NTPase"/>
</dbReference>
<keyword evidence="2" id="KW-1003">Cell membrane</keyword>
<keyword evidence="1" id="KW-0813">Transport</keyword>
<dbReference type="PANTHER" id="PTHR43875">
    <property type="entry name" value="MALTODEXTRIN IMPORT ATP-BINDING PROTEIN MSMX"/>
    <property type="match status" value="1"/>
</dbReference>
<dbReference type="Gene3D" id="3.40.50.300">
    <property type="entry name" value="P-loop containing nucleotide triphosphate hydrolases"/>
    <property type="match status" value="1"/>
</dbReference>
<reference evidence="8 9" key="1">
    <citation type="submission" date="2024-03" db="EMBL/GenBank/DDBJ databases">
        <title>Human intestinal bacterial collection.</title>
        <authorList>
            <person name="Pauvert C."/>
            <person name="Hitch T.C.A."/>
            <person name="Clavel T."/>
        </authorList>
    </citation>
    <scope>NUCLEOTIDE SEQUENCE [LARGE SCALE GENOMIC DNA]</scope>
    <source>
        <strain evidence="8 9">CLA-AP-H27</strain>
    </source>
</reference>
<keyword evidence="9" id="KW-1185">Reference proteome</keyword>
<dbReference type="Pfam" id="PF00005">
    <property type="entry name" value="ABC_tran"/>
    <property type="match status" value="1"/>
</dbReference>
<dbReference type="InterPro" id="IPR017871">
    <property type="entry name" value="ABC_transporter-like_CS"/>
</dbReference>
<feature type="domain" description="ABC transporter" evidence="7">
    <location>
        <begin position="4"/>
        <end position="234"/>
    </location>
</feature>
<dbReference type="GO" id="GO:0005524">
    <property type="term" value="F:ATP binding"/>
    <property type="evidence" value="ECO:0007669"/>
    <property type="project" value="UniProtKB-KW"/>
</dbReference>
<dbReference type="PROSITE" id="PS00211">
    <property type="entry name" value="ABC_TRANSPORTER_1"/>
    <property type="match status" value="1"/>
</dbReference>
<dbReference type="InterPro" id="IPR008995">
    <property type="entry name" value="Mo/tungstate-bd_C_term_dom"/>
</dbReference>
<organism evidence="8 9">
    <name type="scientific">Ventrimonas faecis</name>
    <dbReference type="NCBI Taxonomy" id="3133170"/>
    <lineage>
        <taxon>Bacteria</taxon>
        <taxon>Bacillati</taxon>
        <taxon>Bacillota</taxon>
        <taxon>Clostridia</taxon>
        <taxon>Lachnospirales</taxon>
        <taxon>Lachnospiraceae</taxon>
        <taxon>Ventrimonas</taxon>
    </lineage>
</organism>
<dbReference type="Proteomes" id="UP001437460">
    <property type="component" value="Unassembled WGS sequence"/>
</dbReference>
<dbReference type="InterPro" id="IPR012340">
    <property type="entry name" value="NA-bd_OB-fold"/>
</dbReference>
<dbReference type="RefSeq" id="WP_349229494.1">
    <property type="nucleotide sequence ID" value="NZ_JBBMFJ010000017.1"/>
</dbReference>
<dbReference type="Pfam" id="PF08402">
    <property type="entry name" value="TOBE_2"/>
    <property type="match status" value="1"/>
</dbReference>
<sequence>MNNIVFEHVVKAYGKNVIVNNLNMEIREGERLILLGPSGCGKSTTLRMIAGLEDITSGSLHMRGQVVNNVACGDRGVSMVFQNYALFPHMTVKNNIIYGLKAHKMEAAEINHRLEEVLEMLQLKGLEDRKPKDLSGGQRQRVALARAVVKRSDYFLLDEPLSNLDAQLRLRARKELVKIHEMYRPTMVYVTHDQIEAMTVGQRVAIMYRGNMEMLDTPSHVYNMPASIFCARFIGSPSMNIISCQYENGNLSIGDQMIRLEPMWRPIADACPSGKYCVGIRPEHAVLSSRPTETSICGTVKYVEDYGNRYGVYIDVKGEKSELIAICNDSVPRPGENIFINIDFRKLHLFDAQSEKSLGYPEEIRRLNAALDFFMPDAQNKNQKTGGKYHESFGQYQCV</sequence>
<dbReference type="InterPro" id="IPR047641">
    <property type="entry name" value="ABC_transpr_MalK/UgpC-like"/>
</dbReference>
<dbReference type="SMART" id="SM00382">
    <property type="entry name" value="AAA"/>
    <property type="match status" value="1"/>
</dbReference>
<evidence type="ECO:0000256" key="6">
    <source>
        <dbReference type="ARBA" id="ARBA00023136"/>
    </source>
</evidence>
<dbReference type="InterPro" id="IPR013611">
    <property type="entry name" value="Transp-assoc_OB_typ2"/>
</dbReference>
<evidence type="ECO:0000256" key="1">
    <source>
        <dbReference type="ARBA" id="ARBA00022448"/>
    </source>
</evidence>
<keyword evidence="4 8" id="KW-0067">ATP-binding</keyword>
<dbReference type="SUPFAM" id="SSF50331">
    <property type="entry name" value="MOP-like"/>
    <property type="match status" value="1"/>
</dbReference>
<keyword evidence="6" id="KW-0472">Membrane</keyword>
<proteinExistence type="predicted"/>
<dbReference type="InterPro" id="IPR003439">
    <property type="entry name" value="ABC_transporter-like_ATP-bd"/>
</dbReference>
<dbReference type="Gene3D" id="2.40.50.140">
    <property type="entry name" value="Nucleic acid-binding proteins"/>
    <property type="match status" value="1"/>
</dbReference>
<dbReference type="PANTHER" id="PTHR43875:SF15">
    <property type="entry name" value="TREHALOSE IMPORT ATP-BINDING PROTEIN SUGC"/>
    <property type="match status" value="1"/>
</dbReference>
<evidence type="ECO:0000256" key="3">
    <source>
        <dbReference type="ARBA" id="ARBA00022741"/>
    </source>
</evidence>
<evidence type="ECO:0000256" key="5">
    <source>
        <dbReference type="ARBA" id="ARBA00022967"/>
    </source>
</evidence>
<keyword evidence="3" id="KW-0547">Nucleotide-binding</keyword>
<evidence type="ECO:0000259" key="7">
    <source>
        <dbReference type="PROSITE" id="PS50893"/>
    </source>
</evidence>
<evidence type="ECO:0000313" key="9">
    <source>
        <dbReference type="Proteomes" id="UP001437460"/>
    </source>
</evidence>
<dbReference type="SUPFAM" id="SSF52540">
    <property type="entry name" value="P-loop containing nucleoside triphosphate hydrolases"/>
    <property type="match status" value="1"/>
</dbReference>
<accession>A0ABV1HMJ6</accession>
<keyword evidence="5" id="KW-1278">Translocase</keyword>
<dbReference type="Gene3D" id="2.40.50.100">
    <property type="match status" value="1"/>
</dbReference>
<gene>
    <name evidence="8" type="ORF">WMO41_09255</name>
</gene>
<name>A0ABV1HMJ6_9FIRM</name>
<evidence type="ECO:0000256" key="4">
    <source>
        <dbReference type="ARBA" id="ARBA00022840"/>
    </source>
</evidence>
<dbReference type="PROSITE" id="PS50893">
    <property type="entry name" value="ABC_TRANSPORTER_2"/>
    <property type="match status" value="1"/>
</dbReference>
<evidence type="ECO:0000313" key="8">
    <source>
        <dbReference type="EMBL" id="MEQ2563339.1"/>
    </source>
</evidence>
<dbReference type="InterPro" id="IPR003593">
    <property type="entry name" value="AAA+_ATPase"/>
</dbReference>